<dbReference type="EMBL" id="JAYXHS010000001">
    <property type="protein sequence ID" value="MEC5385587.1"/>
    <property type="molecule type" value="Genomic_DNA"/>
</dbReference>
<dbReference type="Gene3D" id="3.40.50.720">
    <property type="entry name" value="NAD(P)-binding Rossmann-like Domain"/>
    <property type="match status" value="1"/>
</dbReference>
<evidence type="ECO:0000259" key="1">
    <source>
        <dbReference type="Pfam" id="PF01370"/>
    </source>
</evidence>
<name>A0ABU6K1P9_9RHOO</name>
<proteinExistence type="predicted"/>
<dbReference type="InterPro" id="IPR001509">
    <property type="entry name" value="Epimerase_deHydtase"/>
</dbReference>
<evidence type="ECO:0000313" key="2">
    <source>
        <dbReference type="EMBL" id="MEC5385587.1"/>
    </source>
</evidence>
<gene>
    <name evidence="2" type="ORF">VVD49_07615</name>
</gene>
<organism evidence="2 3">
    <name type="scientific">Uliginosibacterium silvisoli</name>
    <dbReference type="NCBI Taxonomy" id="3114758"/>
    <lineage>
        <taxon>Bacteria</taxon>
        <taxon>Pseudomonadati</taxon>
        <taxon>Pseudomonadota</taxon>
        <taxon>Betaproteobacteria</taxon>
        <taxon>Rhodocyclales</taxon>
        <taxon>Zoogloeaceae</taxon>
        <taxon>Uliginosibacterium</taxon>
    </lineage>
</organism>
<dbReference type="PANTHER" id="PTHR48079:SF6">
    <property type="entry name" value="NAD(P)-BINDING DOMAIN-CONTAINING PROTEIN-RELATED"/>
    <property type="match status" value="1"/>
</dbReference>
<dbReference type="InterPro" id="IPR051783">
    <property type="entry name" value="NAD(P)-dependent_oxidoreduct"/>
</dbReference>
<evidence type="ECO:0000313" key="3">
    <source>
        <dbReference type="Proteomes" id="UP001331561"/>
    </source>
</evidence>
<accession>A0ABU6K1P9</accession>
<dbReference type="SUPFAM" id="SSF51735">
    <property type="entry name" value="NAD(P)-binding Rossmann-fold domains"/>
    <property type="match status" value="1"/>
</dbReference>
<dbReference type="PANTHER" id="PTHR48079">
    <property type="entry name" value="PROTEIN YEEZ"/>
    <property type="match status" value="1"/>
</dbReference>
<dbReference type="Proteomes" id="UP001331561">
    <property type="component" value="Unassembled WGS sequence"/>
</dbReference>
<sequence length="315" mass="33217">MTPRVLVTGANGFVGAELCAHLGRQGYRVVSVVRRATAAGGAAVGEIDDSTSWEGVLKDVDVVIHLAARVHVMDGKSTEADFERINVCGSAHLARAAAIAGVKRLVFVSSIKVNGEATHGKPFDENDVPRPEDAYGRSKLAAELALQQISADTGLELVIVRPPMVVGPGTKGNLPALLRALSQGRSLPLASVRNRRSFVGVRSLVCLLELCAIKVAAAGEIFLVADEPALSTPELIAGLARGLGSRARLWPVPVPLLRALARLSGKHAQIDRLSGDLEVDAGKARNLLGWASVESLDDVLFRTAQHYLSASEPDA</sequence>
<dbReference type="Pfam" id="PF01370">
    <property type="entry name" value="Epimerase"/>
    <property type="match status" value="1"/>
</dbReference>
<feature type="domain" description="NAD-dependent epimerase/dehydratase" evidence="1">
    <location>
        <begin position="5"/>
        <end position="212"/>
    </location>
</feature>
<keyword evidence="3" id="KW-1185">Reference proteome</keyword>
<dbReference type="InterPro" id="IPR036291">
    <property type="entry name" value="NAD(P)-bd_dom_sf"/>
</dbReference>
<dbReference type="RefSeq" id="WP_327598539.1">
    <property type="nucleotide sequence ID" value="NZ_JAYXHS010000001.1"/>
</dbReference>
<reference evidence="2 3" key="1">
    <citation type="submission" date="2024-01" db="EMBL/GenBank/DDBJ databases">
        <title>Uliginosibacterium soil sp. nov.</title>
        <authorList>
            <person name="Lv Y."/>
        </authorList>
    </citation>
    <scope>NUCLEOTIDE SEQUENCE [LARGE SCALE GENOMIC DNA]</scope>
    <source>
        <strain evidence="2 3">H3</strain>
    </source>
</reference>
<protein>
    <submittedName>
        <fullName evidence="2">NAD-dependent epimerase/dehydratase family protein</fullName>
    </submittedName>
</protein>
<comment type="caution">
    <text evidence="2">The sequence shown here is derived from an EMBL/GenBank/DDBJ whole genome shotgun (WGS) entry which is preliminary data.</text>
</comment>